<dbReference type="AlphaFoldDB" id="A0A5A7Q7G3"/>
<keyword evidence="2" id="KW-1185">Reference proteome</keyword>
<sequence>IGDGNATRIWDSPWIPGLLNFQLTCCFLDDRSRLTWVRELFSSNGQEWDVDLIMQTFTPFVAEKILDLQISMVRVKDRLIWHKHPKGTLTVKSVNQTILQHQNFSPDIAGPSSGLLHLRVSASISKDGHGVMLCSGFKGVQTIKWQKTFTKVPNRKAAILLAIRWSFMQLIQQGNTNLCCTLDSAELVHMLNSRGTPLI</sequence>
<dbReference type="EMBL" id="BKCP01006049">
    <property type="protein sequence ID" value="GER40984.1"/>
    <property type="molecule type" value="Genomic_DNA"/>
</dbReference>
<gene>
    <name evidence="1" type="ORF">STAS_17693</name>
</gene>
<evidence type="ECO:0000313" key="2">
    <source>
        <dbReference type="Proteomes" id="UP000325081"/>
    </source>
</evidence>
<reference evidence="2" key="1">
    <citation type="journal article" date="2019" name="Curr. Biol.">
        <title>Genome Sequence of Striga asiatica Provides Insight into the Evolution of Plant Parasitism.</title>
        <authorList>
            <person name="Yoshida S."/>
            <person name="Kim S."/>
            <person name="Wafula E.K."/>
            <person name="Tanskanen J."/>
            <person name="Kim Y.M."/>
            <person name="Honaas L."/>
            <person name="Yang Z."/>
            <person name="Spallek T."/>
            <person name="Conn C.E."/>
            <person name="Ichihashi Y."/>
            <person name="Cheong K."/>
            <person name="Cui S."/>
            <person name="Der J.P."/>
            <person name="Gundlach H."/>
            <person name="Jiao Y."/>
            <person name="Hori C."/>
            <person name="Ishida J.K."/>
            <person name="Kasahara H."/>
            <person name="Kiba T."/>
            <person name="Kim M.S."/>
            <person name="Koo N."/>
            <person name="Laohavisit A."/>
            <person name="Lee Y.H."/>
            <person name="Lumba S."/>
            <person name="McCourt P."/>
            <person name="Mortimer J.C."/>
            <person name="Mutuku J.M."/>
            <person name="Nomura T."/>
            <person name="Sasaki-Sekimoto Y."/>
            <person name="Seto Y."/>
            <person name="Wang Y."/>
            <person name="Wakatake T."/>
            <person name="Sakakibara H."/>
            <person name="Demura T."/>
            <person name="Yamaguchi S."/>
            <person name="Yoneyama K."/>
            <person name="Manabe R.I."/>
            <person name="Nelson D.C."/>
            <person name="Schulman A.H."/>
            <person name="Timko M.P."/>
            <person name="dePamphilis C.W."/>
            <person name="Choi D."/>
            <person name="Shirasu K."/>
        </authorList>
    </citation>
    <scope>NUCLEOTIDE SEQUENCE [LARGE SCALE GENOMIC DNA]</scope>
    <source>
        <strain evidence="2">cv. UVA1</strain>
    </source>
</reference>
<dbReference type="Proteomes" id="UP000325081">
    <property type="component" value="Unassembled WGS sequence"/>
</dbReference>
<dbReference type="OrthoDB" id="1001830at2759"/>
<name>A0A5A7Q7G3_STRAF</name>
<accession>A0A5A7Q7G3</accession>
<proteinExistence type="predicted"/>
<organism evidence="1 2">
    <name type="scientific">Striga asiatica</name>
    <name type="common">Asiatic witchweed</name>
    <name type="synonym">Buchnera asiatica</name>
    <dbReference type="NCBI Taxonomy" id="4170"/>
    <lineage>
        <taxon>Eukaryota</taxon>
        <taxon>Viridiplantae</taxon>
        <taxon>Streptophyta</taxon>
        <taxon>Embryophyta</taxon>
        <taxon>Tracheophyta</taxon>
        <taxon>Spermatophyta</taxon>
        <taxon>Magnoliopsida</taxon>
        <taxon>eudicotyledons</taxon>
        <taxon>Gunneridae</taxon>
        <taxon>Pentapetalae</taxon>
        <taxon>asterids</taxon>
        <taxon>lamiids</taxon>
        <taxon>Lamiales</taxon>
        <taxon>Orobanchaceae</taxon>
        <taxon>Buchnereae</taxon>
        <taxon>Striga</taxon>
    </lineage>
</organism>
<protein>
    <submittedName>
        <fullName evidence="1">Retrotransposon protein</fullName>
    </submittedName>
</protein>
<comment type="caution">
    <text evidence="1">The sequence shown here is derived from an EMBL/GenBank/DDBJ whole genome shotgun (WGS) entry which is preliminary data.</text>
</comment>
<feature type="non-terminal residue" evidence="1">
    <location>
        <position position="1"/>
    </location>
</feature>
<evidence type="ECO:0000313" key="1">
    <source>
        <dbReference type="EMBL" id="GER40984.1"/>
    </source>
</evidence>
<feature type="non-terminal residue" evidence="1">
    <location>
        <position position="199"/>
    </location>
</feature>